<evidence type="ECO:0000313" key="3">
    <source>
        <dbReference type="Proteomes" id="UP001602089"/>
    </source>
</evidence>
<dbReference type="EMBL" id="JBIATK010000001">
    <property type="protein sequence ID" value="MFF4022183.1"/>
    <property type="molecule type" value="Genomic_DNA"/>
</dbReference>
<gene>
    <name evidence="2" type="ORF">ACFYY5_04990</name>
</gene>
<keyword evidence="1" id="KW-1133">Transmembrane helix</keyword>
<reference evidence="2 3" key="1">
    <citation type="submission" date="2024-10" db="EMBL/GenBank/DDBJ databases">
        <title>The Natural Products Discovery Center: Release of the First 8490 Sequenced Strains for Exploring Actinobacteria Biosynthetic Diversity.</title>
        <authorList>
            <person name="Kalkreuter E."/>
            <person name="Kautsar S.A."/>
            <person name="Yang D."/>
            <person name="Bader C.D."/>
            <person name="Teijaro C.N."/>
            <person name="Fluegel L."/>
            <person name="Davis C.M."/>
            <person name="Simpson J.R."/>
            <person name="Lauterbach L."/>
            <person name="Steele A.D."/>
            <person name="Gui C."/>
            <person name="Meng S."/>
            <person name="Li G."/>
            <person name="Viehrig K."/>
            <person name="Ye F."/>
            <person name="Su P."/>
            <person name="Kiefer A.F."/>
            <person name="Nichols A."/>
            <person name="Cepeda A.J."/>
            <person name="Yan W."/>
            <person name="Fan B."/>
            <person name="Jiang Y."/>
            <person name="Adhikari A."/>
            <person name="Zheng C.-J."/>
            <person name="Schuster L."/>
            <person name="Cowan T.M."/>
            <person name="Smanski M.J."/>
            <person name="Chevrette M.G."/>
            <person name="De Carvalho L.P.S."/>
            <person name="Shen B."/>
        </authorList>
    </citation>
    <scope>NUCLEOTIDE SEQUENCE [LARGE SCALE GENOMIC DNA]</scope>
    <source>
        <strain evidence="2 3">NPDC001867</strain>
    </source>
</reference>
<keyword evidence="1" id="KW-0812">Transmembrane</keyword>
<organism evidence="2 3">
    <name type="scientific">Nocardia elegans</name>
    <dbReference type="NCBI Taxonomy" id="300029"/>
    <lineage>
        <taxon>Bacteria</taxon>
        <taxon>Bacillati</taxon>
        <taxon>Actinomycetota</taxon>
        <taxon>Actinomycetes</taxon>
        <taxon>Mycobacteriales</taxon>
        <taxon>Nocardiaceae</taxon>
        <taxon>Nocardia</taxon>
    </lineage>
</organism>
<comment type="caution">
    <text evidence="2">The sequence shown here is derived from an EMBL/GenBank/DDBJ whole genome shotgun (WGS) entry which is preliminary data.</text>
</comment>
<sequence>MSVAQQPEGVDMTVRERFDLPAVGDDSAVYGTPYQTPEGATVIPVTRPGGKFRRARPLGVFVIQDGNTGWHAVTDDTAIALLGIFVGLVATTLSLIAVVRNPPWPDVTIRIDRKER</sequence>
<protein>
    <recommendedName>
        <fullName evidence="4">Sporulation protein</fullName>
    </recommendedName>
</protein>
<evidence type="ECO:0008006" key="4">
    <source>
        <dbReference type="Google" id="ProtNLM"/>
    </source>
</evidence>
<keyword evidence="3" id="KW-1185">Reference proteome</keyword>
<evidence type="ECO:0000256" key="1">
    <source>
        <dbReference type="SAM" id="Phobius"/>
    </source>
</evidence>
<dbReference type="RefSeq" id="WP_233429781.1">
    <property type="nucleotide sequence ID" value="NZ_JADLPS010000002.1"/>
</dbReference>
<evidence type="ECO:0000313" key="2">
    <source>
        <dbReference type="EMBL" id="MFF4022183.1"/>
    </source>
</evidence>
<name>A0ABW6T7Y1_9NOCA</name>
<keyword evidence="1" id="KW-0472">Membrane</keyword>
<proteinExistence type="predicted"/>
<feature type="transmembrane region" description="Helical" evidence="1">
    <location>
        <begin position="78"/>
        <end position="99"/>
    </location>
</feature>
<accession>A0ABW6T7Y1</accession>
<dbReference type="Proteomes" id="UP001602089">
    <property type="component" value="Unassembled WGS sequence"/>
</dbReference>